<accession>A0A1G7YF07</accession>
<protein>
    <submittedName>
        <fullName evidence="2">Predicted kinase, aminoglycoside phosphotransferase (APT) family</fullName>
    </submittedName>
</protein>
<keyword evidence="3" id="KW-1185">Reference proteome</keyword>
<dbReference type="Pfam" id="PF01636">
    <property type="entry name" value="APH"/>
    <property type="match status" value="1"/>
</dbReference>
<dbReference type="InterPro" id="IPR051678">
    <property type="entry name" value="AGP_Transferase"/>
</dbReference>
<dbReference type="RefSeq" id="WP_218129964.1">
    <property type="nucleotide sequence ID" value="NZ_FNBE01000017.1"/>
</dbReference>
<proteinExistence type="predicted"/>
<dbReference type="CDD" id="cd05154">
    <property type="entry name" value="ACAD10_11_N-like"/>
    <property type="match status" value="1"/>
</dbReference>
<keyword evidence="2" id="KW-0808">Transferase</keyword>
<organism evidence="2 3">
    <name type="scientific">Pseudonocardia oroxyli</name>
    <dbReference type="NCBI Taxonomy" id="366584"/>
    <lineage>
        <taxon>Bacteria</taxon>
        <taxon>Bacillati</taxon>
        <taxon>Actinomycetota</taxon>
        <taxon>Actinomycetes</taxon>
        <taxon>Pseudonocardiales</taxon>
        <taxon>Pseudonocardiaceae</taxon>
        <taxon>Pseudonocardia</taxon>
    </lineage>
</organism>
<feature type="domain" description="Aminoglycoside phosphotransferase" evidence="1">
    <location>
        <begin position="30"/>
        <end position="271"/>
    </location>
</feature>
<dbReference type="SUPFAM" id="SSF56112">
    <property type="entry name" value="Protein kinase-like (PK-like)"/>
    <property type="match status" value="1"/>
</dbReference>
<evidence type="ECO:0000313" key="3">
    <source>
        <dbReference type="Proteomes" id="UP000198967"/>
    </source>
</evidence>
<sequence>MSTGTGAGVVDLDDLGRWVRAEGIAEEIGEVTPLAGGTQNVVLKIELDGRPVVLRRPPEHPRPTSDRTLTREITVLRGLAGTDVPHPRLIAGCTDTSVLGVVFYLMELVDGVNPGEEVTEAQRADPALRRGQALAVARALARLSAVDPVAQGLDVLRKPGGFLAKQVPQWLGQLESYREFAGWDPAGLPDVEPIARWLTAHLPPEPEPGVMHGDFHLNNILLAREEPAVAAVVDWEMCTVGDPLLDLGWLMVTWPQPPRTLEVGGPFAQLGGLPTRAELVAEYAAAGGRPTRDVDWYTALAGFKLGIVLEGTHARAGAGKAPKEIGDRLHRHAGALLTLARSIADGEWSVHP</sequence>
<dbReference type="InterPro" id="IPR011009">
    <property type="entry name" value="Kinase-like_dom_sf"/>
</dbReference>
<dbReference type="STRING" id="366584.SAMN05216377_11728"/>
<dbReference type="GO" id="GO:0016301">
    <property type="term" value="F:kinase activity"/>
    <property type="evidence" value="ECO:0007669"/>
    <property type="project" value="UniProtKB-KW"/>
</dbReference>
<dbReference type="PANTHER" id="PTHR21310">
    <property type="entry name" value="AMINOGLYCOSIDE PHOSPHOTRANSFERASE-RELATED-RELATED"/>
    <property type="match status" value="1"/>
</dbReference>
<dbReference type="Gene3D" id="3.90.1200.10">
    <property type="match status" value="1"/>
</dbReference>
<dbReference type="PANTHER" id="PTHR21310:SF40">
    <property type="entry name" value="AMINOGLYCOSIDE PHOSPHOTRANSFERASE DOMAIN-CONTAINING PROTEIN-RELATED"/>
    <property type="match status" value="1"/>
</dbReference>
<dbReference type="EMBL" id="FNBE01000017">
    <property type="protein sequence ID" value="SDG94915.1"/>
    <property type="molecule type" value="Genomic_DNA"/>
</dbReference>
<evidence type="ECO:0000313" key="2">
    <source>
        <dbReference type="EMBL" id="SDG94915.1"/>
    </source>
</evidence>
<name>A0A1G7YF07_PSEOR</name>
<dbReference type="Gene3D" id="3.30.200.20">
    <property type="entry name" value="Phosphorylase Kinase, domain 1"/>
    <property type="match status" value="1"/>
</dbReference>
<dbReference type="AlphaFoldDB" id="A0A1G7YF07"/>
<keyword evidence="2" id="KW-0418">Kinase</keyword>
<gene>
    <name evidence="2" type="ORF">SAMN05216377_11728</name>
</gene>
<dbReference type="InterPro" id="IPR002575">
    <property type="entry name" value="Aminoglycoside_PTrfase"/>
</dbReference>
<reference evidence="2 3" key="1">
    <citation type="submission" date="2016-10" db="EMBL/GenBank/DDBJ databases">
        <authorList>
            <person name="de Groot N.N."/>
        </authorList>
    </citation>
    <scope>NUCLEOTIDE SEQUENCE [LARGE SCALE GENOMIC DNA]</scope>
    <source>
        <strain evidence="2 3">CGMCC 4.3143</strain>
    </source>
</reference>
<dbReference type="Proteomes" id="UP000198967">
    <property type="component" value="Unassembled WGS sequence"/>
</dbReference>
<dbReference type="InterPro" id="IPR041726">
    <property type="entry name" value="ACAD10_11_N"/>
</dbReference>
<evidence type="ECO:0000259" key="1">
    <source>
        <dbReference type="Pfam" id="PF01636"/>
    </source>
</evidence>